<dbReference type="Gene3D" id="2.120.10.60">
    <property type="entry name" value="Tricorn protease N-terminal domain"/>
    <property type="match status" value="1"/>
</dbReference>
<reference evidence="2 3" key="1">
    <citation type="submission" date="2017-09" db="EMBL/GenBank/DDBJ databases">
        <title>Depth-based differentiation of microbial function through sediment-hosted aquifers and enrichment of novel symbionts in the deep terrestrial subsurface.</title>
        <authorList>
            <person name="Probst A.J."/>
            <person name="Ladd B."/>
            <person name="Jarett J.K."/>
            <person name="Geller-Mcgrath D.E."/>
            <person name="Sieber C.M."/>
            <person name="Emerson J.B."/>
            <person name="Anantharaman K."/>
            <person name="Thomas B.C."/>
            <person name="Malmstrom R."/>
            <person name="Stieglmeier M."/>
            <person name="Klingl A."/>
            <person name="Woyke T."/>
            <person name="Ryan C.M."/>
            <person name="Banfield J.F."/>
        </authorList>
    </citation>
    <scope>NUCLEOTIDE SEQUENCE [LARGE SCALE GENOMIC DNA]</scope>
    <source>
        <strain evidence="2">CG17_big_fil_post_rev_8_21_14_2_50_48_46</strain>
    </source>
</reference>
<dbReference type="SUPFAM" id="SSF69304">
    <property type="entry name" value="Tricorn protease N-terminal domain"/>
    <property type="match status" value="1"/>
</dbReference>
<protein>
    <recommendedName>
        <fullName evidence="4">Dipeptidylpeptidase IV N-terminal domain-containing protein</fullName>
    </recommendedName>
</protein>
<accession>A0A2M7G0D7</accession>
<evidence type="ECO:0008006" key="4">
    <source>
        <dbReference type="Google" id="ProtNLM"/>
    </source>
</evidence>
<dbReference type="PANTHER" id="PTHR36842:SF1">
    <property type="entry name" value="PROTEIN TOLB"/>
    <property type="match status" value="1"/>
</dbReference>
<organism evidence="2 3">
    <name type="scientific">bacterium (Candidatus Blackallbacteria) CG17_big_fil_post_rev_8_21_14_2_50_48_46</name>
    <dbReference type="NCBI Taxonomy" id="2014261"/>
    <lineage>
        <taxon>Bacteria</taxon>
        <taxon>Candidatus Blackallbacteria</taxon>
    </lineage>
</organism>
<dbReference type="EMBL" id="PFFQ01000053">
    <property type="protein sequence ID" value="PIW15185.1"/>
    <property type="molecule type" value="Genomic_DNA"/>
</dbReference>
<comment type="caution">
    <text evidence="2">The sequence shown here is derived from an EMBL/GenBank/DDBJ whole genome shotgun (WGS) entry which is preliminary data.</text>
</comment>
<dbReference type="InterPro" id="IPR011042">
    <property type="entry name" value="6-blade_b-propeller_TolB-like"/>
</dbReference>
<dbReference type="InterPro" id="IPR008969">
    <property type="entry name" value="CarboxyPept-like_regulatory"/>
</dbReference>
<dbReference type="AlphaFoldDB" id="A0A2M7G0D7"/>
<evidence type="ECO:0000313" key="3">
    <source>
        <dbReference type="Proteomes" id="UP000231019"/>
    </source>
</evidence>
<sequence length="414" mass="47164">MNARPIYPNDERGEPLMAPTPNLKPIAALTLTLLATACTPFKPSGDFSDIRGRIVSQYYNAPLANATVSIPGLSTSVKTNDKGEFYLNGLPTTWMDAEITHPSHLPLKRQIHVEPYGTKYLEIWMDTVGSKPQEVLFEREFDIWKTDLYGQNQVNLTGSQNRRLYRTYPVWAPKKDKIGYIAFDSSTRLTVQDGVWTMRADGAMPRQMTSVNESGRVYNLDWTADGNQFAFMLQDRIYVYNQQLGTLRGLNNLMARAATFGTFNMTPSWTPDGKQLVFSNHTSSISANFRFDPNQRQVFIMDSQGGNQRPLTRDGDNYGAVVSHDGRKIAYISTVSGQPEIWIMDIDGTNPRQISYLRSQRLEALHWSQDDQRILFNSDYMQHYKSRQPQELWVIETDGRNLHMISNDALHGDN</sequence>
<dbReference type="Gene3D" id="2.120.10.30">
    <property type="entry name" value="TolB, C-terminal domain"/>
    <property type="match status" value="1"/>
</dbReference>
<dbReference type="Pfam" id="PF07676">
    <property type="entry name" value="PD40"/>
    <property type="match status" value="2"/>
</dbReference>
<evidence type="ECO:0000313" key="2">
    <source>
        <dbReference type="EMBL" id="PIW15185.1"/>
    </source>
</evidence>
<dbReference type="SUPFAM" id="SSF49464">
    <property type="entry name" value="Carboxypeptidase regulatory domain-like"/>
    <property type="match status" value="1"/>
</dbReference>
<gene>
    <name evidence="2" type="ORF">COW36_17325</name>
</gene>
<evidence type="ECO:0000256" key="1">
    <source>
        <dbReference type="ARBA" id="ARBA00009820"/>
    </source>
</evidence>
<dbReference type="PANTHER" id="PTHR36842">
    <property type="entry name" value="PROTEIN TOLB HOMOLOG"/>
    <property type="match status" value="1"/>
</dbReference>
<dbReference type="InterPro" id="IPR011659">
    <property type="entry name" value="WD40"/>
</dbReference>
<name>A0A2M7G0D7_9BACT</name>
<dbReference type="Pfam" id="PF13620">
    <property type="entry name" value="CarboxypepD_reg"/>
    <property type="match status" value="1"/>
</dbReference>
<proteinExistence type="inferred from homology"/>
<dbReference type="Gene3D" id="2.60.40.1120">
    <property type="entry name" value="Carboxypeptidase-like, regulatory domain"/>
    <property type="match status" value="1"/>
</dbReference>
<dbReference type="Proteomes" id="UP000231019">
    <property type="component" value="Unassembled WGS sequence"/>
</dbReference>
<comment type="similarity">
    <text evidence="1">Belongs to the TolB family.</text>
</comment>